<dbReference type="AlphaFoldDB" id="A0A5C6NYH9"/>
<evidence type="ECO:0000313" key="4">
    <source>
        <dbReference type="EMBL" id="TWW72554.1"/>
    </source>
</evidence>
<keyword evidence="1" id="KW-0732">Signal</keyword>
<organism evidence="4 5">
    <name type="scientific">Takifugu flavidus</name>
    <name type="common">sansaifugu</name>
    <dbReference type="NCBI Taxonomy" id="433684"/>
    <lineage>
        <taxon>Eukaryota</taxon>
        <taxon>Metazoa</taxon>
        <taxon>Chordata</taxon>
        <taxon>Craniata</taxon>
        <taxon>Vertebrata</taxon>
        <taxon>Euteleostomi</taxon>
        <taxon>Actinopterygii</taxon>
        <taxon>Neopterygii</taxon>
        <taxon>Teleostei</taxon>
        <taxon>Neoteleostei</taxon>
        <taxon>Acanthomorphata</taxon>
        <taxon>Eupercaria</taxon>
        <taxon>Tetraodontiformes</taxon>
        <taxon>Tetradontoidea</taxon>
        <taxon>Tetraodontidae</taxon>
        <taxon>Takifugu</taxon>
    </lineage>
</organism>
<dbReference type="GO" id="GO:0007166">
    <property type="term" value="P:cell surface receptor signaling pathway"/>
    <property type="evidence" value="ECO:0007669"/>
    <property type="project" value="TreeGrafter"/>
</dbReference>
<accession>A0A5C6NYH9</accession>
<dbReference type="PROSITE" id="PS50835">
    <property type="entry name" value="IG_LIKE"/>
    <property type="match status" value="1"/>
</dbReference>
<dbReference type="EMBL" id="RHFK02000008">
    <property type="protein sequence ID" value="TWW72554.1"/>
    <property type="molecule type" value="Genomic_DNA"/>
</dbReference>
<evidence type="ECO:0000313" key="5">
    <source>
        <dbReference type="Proteomes" id="UP000324091"/>
    </source>
</evidence>
<proteinExistence type="predicted"/>
<dbReference type="InterPro" id="IPR013783">
    <property type="entry name" value="Ig-like_fold"/>
</dbReference>
<dbReference type="Proteomes" id="UP000324091">
    <property type="component" value="Chromosome 16"/>
</dbReference>
<dbReference type="Gene3D" id="2.60.40.10">
    <property type="entry name" value="Immunoglobulins"/>
    <property type="match status" value="1"/>
</dbReference>
<protein>
    <recommendedName>
        <fullName evidence="3">Ig-like domain-containing protein</fullName>
    </recommendedName>
</protein>
<dbReference type="InterPro" id="IPR050413">
    <property type="entry name" value="TCR_beta_variable"/>
</dbReference>
<dbReference type="PANTHER" id="PTHR23268:SF102">
    <property type="entry name" value="IMMUNOGLOBULIN V-SET DOMAIN-CONTAINING PROTEIN"/>
    <property type="match status" value="1"/>
</dbReference>
<name>A0A5C6NYH9_9TELE</name>
<dbReference type="InterPro" id="IPR013106">
    <property type="entry name" value="Ig_V-set"/>
</dbReference>
<dbReference type="GO" id="GO:0002376">
    <property type="term" value="P:immune system process"/>
    <property type="evidence" value="ECO:0007669"/>
    <property type="project" value="UniProtKB-KW"/>
</dbReference>
<dbReference type="GO" id="GO:0005886">
    <property type="term" value="C:plasma membrane"/>
    <property type="evidence" value="ECO:0007669"/>
    <property type="project" value="TreeGrafter"/>
</dbReference>
<gene>
    <name evidence="4" type="ORF">D4764_16G0010510</name>
</gene>
<sequence>MFSALTSFGVLKPFSQSVEAWDVFVMTSPWGGGFALPVLPAEAMRMSSPVQPAVLLLGWFCYQVCGVTVHQSQQQIVAAGSSGVQVDCSHDDTSLTVMLWYQQRRVGPLTLIGYGYETLPNYEADFEKEFKMTRQSAVNGTLVISSAAPSHSAVYFCAASAQ</sequence>
<dbReference type="PANTHER" id="PTHR23268">
    <property type="entry name" value="T-CELL RECEPTOR BETA CHAIN"/>
    <property type="match status" value="1"/>
</dbReference>
<dbReference type="InterPro" id="IPR036179">
    <property type="entry name" value="Ig-like_dom_sf"/>
</dbReference>
<evidence type="ECO:0000256" key="2">
    <source>
        <dbReference type="ARBA" id="ARBA00022859"/>
    </source>
</evidence>
<evidence type="ECO:0000259" key="3">
    <source>
        <dbReference type="PROSITE" id="PS50835"/>
    </source>
</evidence>
<reference evidence="4 5" key="1">
    <citation type="submission" date="2019-04" db="EMBL/GenBank/DDBJ databases">
        <title>Chromosome genome assembly for Takifugu flavidus.</title>
        <authorList>
            <person name="Xiao S."/>
        </authorList>
    </citation>
    <scope>NUCLEOTIDE SEQUENCE [LARGE SCALE GENOMIC DNA]</scope>
    <source>
        <strain evidence="4">HTHZ2018</strain>
        <tissue evidence="4">Muscle</tissue>
    </source>
</reference>
<evidence type="ECO:0000256" key="1">
    <source>
        <dbReference type="ARBA" id="ARBA00022729"/>
    </source>
</evidence>
<keyword evidence="5" id="KW-1185">Reference proteome</keyword>
<dbReference type="Pfam" id="PF07686">
    <property type="entry name" value="V-set"/>
    <property type="match status" value="1"/>
</dbReference>
<dbReference type="InterPro" id="IPR007110">
    <property type="entry name" value="Ig-like_dom"/>
</dbReference>
<comment type="caution">
    <text evidence="4">The sequence shown here is derived from an EMBL/GenBank/DDBJ whole genome shotgun (WGS) entry which is preliminary data.</text>
</comment>
<keyword evidence="2" id="KW-0391">Immunity</keyword>
<dbReference type="SUPFAM" id="SSF48726">
    <property type="entry name" value="Immunoglobulin"/>
    <property type="match status" value="1"/>
</dbReference>
<feature type="domain" description="Ig-like" evidence="3">
    <location>
        <begin position="52"/>
        <end position="162"/>
    </location>
</feature>